<comment type="function">
    <text evidence="7">Plays a role in the regulation of phosphate uptake.</text>
</comment>
<keyword evidence="4 7" id="KW-0813">Transport</keyword>
<evidence type="ECO:0000256" key="1">
    <source>
        <dbReference type="ARBA" id="ARBA00004496"/>
    </source>
</evidence>
<evidence type="ECO:0000313" key="10">
    <source>
        <dbReference type="Proteomes" id="UP001056766"/>
    </source>
</evidence>
<dbReference type="InterPro" id="IPR026022">
    <property type="entry name" value="PhoU_dom"/>
</dbReference>
<feature type="domain" description="PhoU" evidence="8">
    <location>
        <begin position="120"/>
        <end position="202"/>
    </location>
</feature>
<dbReference type="GO" id="GO:0045936">
    <property type="term" value="P:negative regulation of phosphate metabolic process"/>
    <property type="evidence" value="ECO:0007669"/>
    <property type="project" value="InterPro"/>
</dbReference>
<keyword evidence="5 7" id="KW-0963">Cytoplasm</keyword>
<dbReference type="Proteomes" id="UP001056766">
    <property type="component" value="Unassembled WGS sequence"/>
</dbReference>
<dbReference type="GO" id="GO:0005737">
    <property type="term" value="C:cytoplasm"/>
    <property type="evidence" value="ECO:0007669"/>
    <property type="project" value="UniProtKB-SubCell"/>
</dbReference>
<keyword evidence="6 7" id="KW-0592">Phosphate transport</keyword>
<dbReference type="GO" id="GO:0030643">
    <property type="term" value="P:intracellular phosphate ion homeostasis"/>
    <property type="evidence" value="ECO:0007669"/>
    <property type="project" value="InterPro"/>
</dbReference>
<comment type="subcellular location">
    <subcellularLocation>
        <location evidence="1 7">Cytoplasm</location>
    </subcellularLocation>
</comment>
<evidence type="ECO:0000256" key="7">
    <source>
        <dbReference type="PIRNR" id="PIRNR003107"/>
    </source>
</evidence>
<dbReference type="SUPFAM" id="SSF109755">
    <property type="entry name" value="PhoU-like"/>
    <property type="match status" value="1"/>
</dbReference>
<reference evidence="9" key="1">
    <citation type="journal article" date="2021" name="mSystems">
        <title>Bacteria and Archaea Synergistically Convert Glycine Betaine to Biogenic Methane in the Formosa Cold Seep of the South China Sea.</title>
        <authorList>
            <person name="Li L."/>
            <person name="Zhang W."/>
            <person name="Zhang S."/>
            <person name="Song L."/>
            <person name="Sun Q."/>
            <person name="Zhang H."/>
            <person name="Xiang H."/>
            <person name="Dong X."/>
        </authorList>
    </citation>
    <scope>NUCLEOTIDE SEQUENCE</scope>
    <source>
        <strain evidence="9">LLY</strain>
    </source>
</reference>
<evidence type="ECO:0000259" key="8">
    <source>
        <dbReference type="Pfam" id="PF01895"/>
    </source>
</evidence>
<keyword evidence="10" id="KW-1185">Reference proteome</keyword>
<name>A0A9E5DD19_9EURY</name>
<proteinExistence type="inferred from homology"/>
<dbReference type="PIRSF" id="PIRSF003107">
    <property type="entry name" value="PhoU"/>
    <property type="match status" value="1"/>
</dbReference>
<gene>
    <name evidence="9" type="primary">phoU</name>
    <name evidence="9" type="ORF">KDK67_11745</name>
</gene>
<evidence type="ECO:0000313" key="9">
    <source>
        <dbReference type="EMBL" id="MCM1987643.1"/>
    </source>
</evidence>
<feature type="domain" description="PhoU" evidence="8">
    <location>
        <begin position="17"/>
        <end position="105"/>
    </location>
</feature>
<accession>A0A9E5DD19</accession>
<comment type="similarity">
    <text evidence="2 7">Belongs to the PhoU family.</text>
</comment>
<dbReference type="InterPro" id="IPR038078">
    <property type="entry name" value="PhoU-like_sf"/>
</dbReference>
<evidence type="ECO:0000256" key="4">
    <source>
        <dbReference type="ARBA" id="ARBA00022448"/>
    </source>
</evidence>
<dbReference type="EMBL" id="JAGSOI010000062">
    <property type="protein sequence ID" value="MCM1987643.1"/>
    <property type="molecule type" value="Genomic_DNA"/>
</dbReference>
<sequence length="216" mass="24601">MVRERFSQRLEDLRSEIQEMGELSQKMLVDSVQALEYLDLELAKNVIEMDSIVDDLEYDVEKATVHLLALQQPMARDLRLITASYKIAIDLERMSDFAVNIAELVSKIEGEHVIPLAEINTIASITQMMMENSMKAYAENDAELAKATAEEDSQVDRLFYSTWQKLVNLMIEDAALIPNAVDLIFVLRYLERIADHACNICEGVVYIATNQRVNLN</sequence>
<dbReference type="InterPro" id="IPR028366">
    <property type="entry name" value="PhoU"/>
</dbReference>
<protein>
    <recommendedName>
        <fullName evidence="7">Phosphate-specific transport system accessory protein PhoU</fullName>
    </recommendedName>
</protein>
<dbReference type="RefSeq" id="WP_250868988.1">
    <property type="nucleotide sequence ID" value="NZ_JAGSOI010000062.1"/>
</dbReference>
<reference evidence="9" key="2">
    <citation type="submission" date="2021-04" db="EMBL/GenBank/DDBJ databases">
        <authorList>
            <person name="Dong X."/>
        </authorList>
    </citation>
    <scope>NUCLEOTIDE SEQUENCE</scope>
    <source>
        <strain evidence="9">LLY</strain>
    </source>
</reference>
<evidence type="ECO:0000256" key="5">
    <source>
        <dbReference type="ARBA" id="ARBA00022490"/>
    </source>
</evidence>
<evidence type="ECO:0000256" key="2">
    <source>
        <dbReference type="ARBA" id="ARBA00008107"/>
    </source>
</evidence>
<dbReference type="AlphaFoldDB" id="A0A9E5DD19"/>
<evidence type="ECO:0000256" key="6">
    <source>
        <dbReference type="ARBA" id="ARBA00022592"/>
    </source>
</evidence>
<comment type="subunit">
    <text evidence="3 7">Homodimer.</text>
</comment>
<organism evidence="9 10">
    <name type="scientific">Methanococcoides seepicolus</name>
    <dbReference type="NCBI Taxonomy" id="2828780"/>
    <lineage>
        <taxon>Archaea</taxon>
        <taxon>Methanobacteriati</taxon>
        <taxon>Methanobacteriota</taxon>
        <taxon>Stenosarchaea group</taxon>
        <taxon>Methanomicrobia</taxon>
        <taxon>Methanosarcinales</taxon>
        <taxon>Methanosarcinaceae</taxon>
        <taxon>Methanococcoides</taxon>
    </lineage>
</organism>
<comment type="caution">
    <text evidence="9">The sequence shown here is derived from an EMBL/GenBank/DDBJ whole genome shotgun (WGS) entry which is preliminary data.</text>
</comment>
<evidence type="ECO:0000256" key="3">
    <source>
        <dbReference type="ARBA" id="ARBA00011738"/>
    </source>
</evidence>
<dbReference type="PANTHER" id="PTHR42930">
    <property type="entry name" value="PHOSPHATE-SPECIFIC TRANSPORT SYSTEM ACCESSORY PROTEIN PHOU"/>
    <property type="match status" value="1"/>
</dbReference>
<dbReference type="Gene3D" id="1.20.58.220">
    <property type="entry name" value="Phosphate transport system protein phou homolog 2, domain 2"/>
    <property type="match status" value="1"/>
</dbReference>
<dbReference type="GO" id="GO:0006817">
    <property type="term" value="P:phosphate ion transport"/>
    <property type="evidence" value="ECO:0007669"/>
    <property type="project" value="UniProtKB-KW"/>
</dbReference>
<dbReference type="NCBIfam" id="TIGR02135">
    <property type="entry name" value="phoU_full"/>
    <property type="match status" value="1"/>
</dbReference>
<dbReference type="FunFam" id="1.20.58.220:FF:000004">
    <property type="entry name" value="Phosphate-specific transport system accessory protein PhoU"/>
    <property type="match status" value="1"/>
</dbReference>
<dbReference type="PANTHER" id="PTHR42930:SF3">
    <property type="entry name" value="PHOSPHATE-SPECIFIC TRANSPORT SYSTEM ACCESSORY PROTEIN PHOU"/>
    <property type="match status" value="1"/>
</dbReference>
<dbReference type="Pfam" id="PF01895">
    <property type="entry name" value="PhoU"/>
    <property type="match status" value="2"/>
</dbReference>